<feature type="region of interest" description="Disordered" evidence="4">
    <location>
        <begin position="1163"/>
        <end position="1198"/>
    </location>
</feature>
<dbReference type="PANTHER" id="PTHR12756:SF12">
    <property type="entry name" value="CYTOSOLIC CARBOXYPEPTIDASE-LIKE PROTEIN 5"/>
    <property type="match status" value="1"/>
</dbReference>
<proteinExistence type="inferred from homology"/>
<evidence type="ECO:0000256" key="2">
    <source>
        <dbReference type="ARBA" id="ARBA00005988"/>
    </source>
</evidence>
<feature type="compositionally biased region" description="Basic residues" evidence="4">
    <location>
        <begin position="1094"/>
        <end position="1104"/>
    </location>
</feature>
<dbReference type="PANTHER" id="PTHR12756">
    <property type="entry name" value="CYTOSOLIC CARBOXYPEPTIDASE"/>
    <property type="match status" value="1"/>
</dbReference>
<dbReference type="EC" id="3.4.17.24" evidence="6"/>
<dbReference type="InterPro" id="IPR050821">
    <property type="entry name" value="Cytosolic_carboxypeptidase"/>
</dbReference>
<sequence>MEFRVGNLLFTSKFDSGNLTKVEKVTRDEEEEAPSYYPEVKPDYEYNVWTKPDCGGTEFENGNRSWFYFGIRGWSPNRVIKINIMNLNRQGKLYSQGHTPFTKTLPGRPRWERLRDRPSFETVDGQFILSFTFRFPDVKGAITYFAFCYPWSYTECCEKLNELDRKYAACKNINSNSNPDALYYHREVICYSLDKLRIELLTISSCKGIMDEEEPRFDENLFPDKENKRCKKFRGKRVYMLTSRVHPGETPASFVFNGFLEFILRENDPRAKMLRRDYVFKLIPLLNPDGVQRGHYRTDQRGVNLNRLYLDPSFSLHPTIYASKSVLVYHHVRNRVVPEDDNLSLSIKFPGGFVLNSSPEPPPKSKPPLPQHDGGGEINKNNNKTTGVTLKYGANKITKSEKPARKGNVDIYSLQPKENSWVTSSEVHDGGLIPSKVSVEPLDFSTLSRGDTLTQNDFNGADSIHLSSSCSSVMSNKGDRKIDSELRLRLSELNMSDDCRGKMSMMSMSVGLLDSDIEERNDEHLGNEGSEDDDFRAEYSFGNNNCPHLSDPRLKDIPPHHSGIAFYVDLHGHASKRGCFIYGNYFEMEDTQVENMLYPKLISMNTAHFDFTGCNFTEKNMYTKDKRDGMSKEGSGRVAIYKSIGIIHRDGMSKEGSGRVAIYKSIGIIHSYTLECNYNTGRMVNPVPPAHGDEGRATPPPMAGFPPKYTQAHFEEVGKALAIAAIDYVDHNPWSRISQSEHNSLSGVRDSVKRYLRSMRGGPRIPRNPQRSFIRNNNTSSTSQTNSRVSRQNSTDSNQNSRFSRFSGNESSSSAPPKYQRKDSLPNQRRELGPVREAALRSQQRKRPAPPNINTPVSSRSQHNGSGSSGIQSAPSNYTPISSRSHHNGSSSSTLQGGPMPVSSRSHHNGSTSSGIQSGPVPFTMMTSDYKTPRSTDGKNKEELSELKNVNLLAIANKKSGPPTRIPLPTGRQFVQLTASSKEENSTNSRNGGSRVTQSKHVVQQYPVRKASAEVLTADITSPKFPGEVPQYTGPIPPSEYMHGSGPGDNSDSSKRRKRYMYMRRKNVSASPKANSAGKGQSKQASDSDAERARNKRRRRKSLRKINQSPSSDEAGPVGHSRSGGGMENTTLQLSPRHINTTGQHPDSLLSLRQLSHSRRVELNSAPDTSGVIIPYDHGRKVESSKSGRQKPSPSKLTVFWIEG</sequence>
<feature type="compositionally biased region" description="Low complexity" evidence="4">
    <location>
        <begin position="775"/>
        <end position="792"/>
    </location>
</feature>
<dbReference type="GO" id="GO:0006508">
    <property type="term" value="P:proteolysis"/>
    <property type="evidence" value="ECO:0007669"/>
    <property type="project" value="InterPro"/>
</dbReference>
<dbReference type="Gene3D" id="2.60.40.3120">
    <property type="match status" value="1"/>
</dbReference>
<dbReference type="Pfam" id="PF00246">
    <property type="entry name" value="Peptidase_M14"/>
    <property type="match status" value="1"/>
</dbReference>
<feature type="active site" description="Proton donor/acceptor" evidence="3">
    <location>
        <position position="675"/>
    </location>
</feature>
<gene>
    <name evidence="6" type="ORF">MCOR_55175</name>
</gene>
<feature type="compositionally biased region" description="Low complexity" evidence="4">
    <location>
        <begin position="800"/>
        <end position="814"/>
    </location>
</feature>
<dbReference type="Pfam" id="PF18027">
    <property type="entry name" value="Pepdidase_M14_N"/>
    <property type="match status" value="1"/>
</dbReference>
<dbReference type="Gene3D" id="3.40.630.10">
    <property type="entry name" value="Zn peptidases"/>
    <property type="match status" value="2"/>
</dbReference>
<keyword evidence="6" id="KW-0121">Carboxypeptidase</keyword>
<keyword evidence="6" id="KW-0378">Hydrolase</keyword>
<feature type="compositionally biased region" description="Polar residues" evidence="4">
    <location>
        <begin position="379"/>
        <end position="388"/>
    </location>
</feature>
<feature type="compositionally biased region" description="Basic residues" evidence="4">
    <location>
        <begin position="1055"/>
        <end position="1067"/>
    </location>
</feature>
<evidence type="ECO:0000313" key="7">
    <source>
        <dbReference type="Proteomes" id="UP000507470"/>
    </source>
</evidence>
<dbReference type="EMBL" id="CACVKT020009742">
    <property type="protein sequence ID" value="CAC5423173.1"/>
    <property type="molecule type" value="Genomic_DNA"/>
</dbReference>
<feature type="compositionally biased region" description="Polar residues" evidence="4">
    <location>
        <begin position="871"/>
        <end position="881"/>
    </location>
</feature>
<name>A0A6J8ETH9_MYTCO</name>
<feature type="domain" description="Peptidase M14" evidence="5">
    <location>
        <begin position="149"/>
        <end position="729"/>
    </location>
</feature>
<feature type="region of interest" description="Disordered" evidence="4">
    <location>
        <begin position="979"/>
        <end position="1002"/>
    </location>
</feature>
<feature type="compositionally biased region" description="Pro residues" evidence="4">
    <location>
        <begin position="359"/>
        <end position="370"/>
    </location>
</feature>
<comment type="similarity">
    <text evidence="2 3">Belongs to the peptidase M14 family.</text>
</comment>
<keyword evidence="7" id="KW-1185">Reference proteome</keyword>
<dbReference type="SUPFAM" id="SSF53187">
    <property type="entry name" value="Zn-dependent exopeptidases"/>
    <property type="match status" value="2"/>
</dbReference>
<dbReference type="Proteomes" id="UP000507470">
    <property type="component" value="Unassembled WGS sequence"/>
</dbReference>
<feature type="compositionally biased region" description="Basic and acidic residues" evidence="4">
    <location>
        <begin position="820"/>
        <end position="834"/>
    </location>
</feature>
<dbReference type="GO" id="GO:0004181">
    <property type="term" value="F:metallocarboxypeptidase activity"/>
    <property type="evidence" value="ECO:0007669"/>
    <property type="project" value="InterPro"/>
</dbReference>
<evidence type="ECO:0000259" key="5">
    <source>
        <dbReference type="PROSITE" id="PS52035"/>
    </source>
</evidence>
<dbReference type="GO" id="GO:0008270">
    <property type="term" value="F:zinc ion binding"/>
    <property type="evidence" value="ECO:0007669"/>
    <property type="project" value="InterPro"/>
</dbReference>
<organism evidence="6 7">
    <name type="scientific">Mytilus coruscus</name>
    <name type="common">Sea mussel</name>
    <dbReference type="NCBI Taxonomy" id="42192"/>
    <lineage>
        <taxon>Eukaryota</taxon>
        <taxon>Metazoa</taxon>
        <taxon>Spiralia</taxon>
        <taxon>Lophotrochozoa</taxon>
        <taxon>Mollusca</taxon>
        <taxon>Bivalvia</taxon>
        <taxon>Autobranchia</taxon>
        <taxon>Pteriomorphia</taxon>
        <taxon>Mytilida</taxon>
        <taxon>Mytiloidea</taxon>
        <taxon>Mytilidae</taxon>
        <taxon>Mytilinae</taxon>
        <taxon>Mytilus</taxon>
    </lineage>
</organism>
<dbReference type="InterPro" id="IPR000834">
    <property type="entry name" value="Peptidase_M14"/>
</dbReference>
<evidence type="ECO:0000313" key="6">
    <source>
        <dbReference type="EMBL" id="CAC5423173.1"/>
    </source>
</evidence>
<evidence type="ECO:0000256" key="1">
    <source>
        <dbReference type="ARBA" id="ARBA00001947"/>
    </source>
</evidence>
<accession>A0A6J8ETH9</accession>
<evidence type="ECO:0000256" key="3">
    <source>
        <dbReference type="PROSITE-ProRule" id="PRU01379"/>
    </source>
</evidence>
<feature type="region of interest" description="Disordered" evidence="4">
    <location>
        <begin position="356"/>
        <end position="389"/>
    </location>
</feature>
<feature type="region of interest" description="Disordered" evidence="4">
    <location>
        <begin position="759"/>
        <end position="942"/>
    </location>
</feature>
<evidence type="ECO:0000256" key="4">
    <source>
        <dbReference type="SAM" id="MobiDB-lite"/>
    </source>
</evidence>
<feature type="compositionally biased region" description="Polar residues" evidence="4">
    <location>
        <begin position="1068"/>
        <end position="1087"/>
    </location>
</feature>
<dbReference type="AlphaFoldDB" id="A0A6J8ETH9"/>
<dbReference type="InterPro" id="IPR040626">
    <property type="entry name" value="Pepdidase_M14_N"/>
</dbReference>
<reference evidence="6 7" key="1">
    <citation type="submission" date="2020-06" db="EMBL/GenBank/DDBJ databases">
        <authorList>
            <person name="Li R."/>
            <person name="Bekaert M."/>
        </authorList>
    </citation>
    <scope>NUCLEOTIDE SEQUENCE [LARGE SCALE GENOMIC DNA]</scope>
    <source>
        <strain evidence="7">wild</strain>
    </source>
</reference>
<keyword evidence="6" id="KW-0645">Protease</keyword>
<protein>
    <submittedName>
        <fullName evidence="6">AGBL5</fullName>
        <ecNumber evidence="6">3.4.17.24</ecNumber>
    </submittedName>
</protein>
<dbReference type="PROSITE" id="PS52035">
    <property type="entry name" value="PEPTIDASE_M14"/>
    <property type="match status" value="1"/>
</dbReference>
<feature type="compositionally biased region" description="Low complexity" evidence="4">
    <location>
        <begin position="858"/>
        <end position="870"/>
    </location>
</feature>
<comment type="cofactor">
    <cofactor evidence="1">
        <name>Zn(2+)</name>
        <dbReference type="ChEBI" id="CHEBI:29105"/>
    </cofactor>
</comment>
<feature type="compositionally biased region" description="Basic and acidic residues" evidence="4">
    <location>
        <begin position="931"/>
        <end position="942"/>
    </location>
</feature>
<feature type="compositionally biased region" description="Polar residues" evidence="4">
    <location>
        <begin position="1128"/>
        <end position="1145"/>
    </location>
</feature>
<feature type="compositionally biased region" description="Polar residues" evidence="4">
    <location>
        <begin position="1187"/>
        <end position="1196"/>
    </location>
</feature>
<feature type="compositionally biased region" description="Basic and acidic residues" evidence="4">
    <location>
        <begin position="1177"/>
        <end position="1186"/>
    </location>
</feature>
<dbReference type="OrthoDB" id="10253041at2759"/>
<feature type="region of interest" description="Disordered" evidence="4">
    <location>
        <begin position="1022"/>
        <end position="1146"/>
    </location>
</feature>